<gene>
    <name evidence="2" type="ORF">RT717_24775</name>
</gene>
<proteinExistence type="predicted"/>
<sequence length="283" mass="33076">MDPVLSICLITYNHEAYIRDALDGVFMQKVNFPFELIIADDFSTDGTREIIKEFKDKHPETIRLIFQERNVGPARNWMDLITSPLGKYIAYFEGDDFWTDPNKLQTQIDFLETNPTFVGCFHNTEERYEGDYTKASFLYCNFSGAKEHTFSDITFSNAMPTCSVIFKNHLIDKYPDFFFQAKLGDWLLHLLNAQHGDYYYIPTVMAVHRLHVNSVWGMQDHQKNVLKIQNAYELMIDSGYFSDEHTELLKTGFQTFTTTHFPVKKSVLQKVAKRLADYLNRYS</sequence>
<dbReference type="InterPro" id="IPR029044">
    <property type="entry name" value="Nucleotide-diphossugar_trans"/>
</dbReference>
<dbReference type="Proteomes" id="UP001302349">
    <property type="component" value="Chromosome"/>
</dbReference>
<evidence type="ECO:0000313" key="2">
    <source>
        <dbReference type="EMBL" id="WOK06293.1"/>
    </source>
</evidence>
<evidence type="ECO:0000313" key="3">
    <source>
        <dbReference type="Proteomes" id="UP001302349"/>
    </source>
</evidence>
<dbReference type="EMBL" id="CP136051">
    <property type="protein sequence ID" value="WOK06293.1"/>
    <property type="molecule type" value="Genomic_DNA"/>
</dbReference>
<reference evidence="2 3" key="1">
    <citation type="journal article" date="2023" name="Microbiol. Resour. Announc.">
        <title>Complete Genome Sequence of Imperialibacter roseus strain P4T.</title>
        <authorList>
            <person name="Tizabi D.R."/>
            <person name="Bachvaroff T."/>
            <person name="Hill R.T."/>
        </authorList>
    </citation>
    <scope>NUCLEOTIDE SEQUENCE [LARGE SCALE GENOMIC DNA]</scope>
    <source>
        <strain evidence="2 3">P4T</strain>
    </source>
</reference>
<keyword evidence="2" id="KW-0808">Transferase</keyword>
<feature type="domain" description="Glycosyltransferase 2-like" evidence="1">
    <location>
        <begin position="6"/>
        <end position="167"/>
    </location>
</feature>
<dbReference type="RefSeq" id="WP_317489020.1">
    <property type="nucleotide sequence ID" value="NZ_CP136051.1"/>
</dbReference>
<dbReference type="SUPFAM" id="SSF53448">
    <property type="entry name" value="Nucleotide-diphospho-sugar transferases"/>
    <property type="match status" value="1"/>
</dbReference>
<dbReference type="Gene3D" id="3.90.550.10">
    <property type="entry name" value="Spore Coat Polysaccharide Biosynthesis Protein SpsA, Chain A"/>
    <property type="match status" value="1"/>
</dbReference>
<dbReference type="InterPro" id="IPR001173">
    <property type="entry name" value="Glyco_trans_2-like"/>
</dbReference>
<keyword evidence="3" id="KW-1185">Reference proteome</keyword>
<protein>
    <submittedName>
        <fullName evidence="2">Glycosyltransferase</fullName>
        <ecNumber evidence="2">2.4.-.-</ecNumber>
    </submittedName>
</protein>
<name>A0ABZ0IPB4_9BACT</name>
<dbReference type="PANTHER" id="PTHR22916">
    <property type="entry name" value="GLYCOSYLTRANSFERASE"/>
    <property type="match status" value="1"/>
</dbReference>
<dbReference type="GO" id="GO:0016757">
    <property type="term" value="F:glycosyltransferase activity"/>
    <property type="evidence" value="ECO:0007669"/>
    <property type="project" value="UniProtKB-KW"/>
</dbReference>
<dbReference type="Pfam" id="PF00535">
    <property type="entry name" value="Glycos_transf_2"/>
    <property type="match status" value="1"/>
</dbReference>
<keyword evidence="2" id="KW-0328">Glycosyltransferase</keyword>
<organism evidence="2 3">
    <name type="scientific">Imperialibacter roseus</name>
    <dbReference type="NCBI Taxonomy" id="1324217"/>
    <lineage>
        <taxon>Bacteria</taxon>
        <taxon>Pseudomonadati</taxon>
        <taxon>Bacteroidota</taxon>
        <taxon>Cytophagia</taxon>
        <taxon>Cytophagales</taxon>
        <taxon>Flammeovirgaceae</taxon>
        <taxon>Imperialibacter</taxon>
    </lineage>
</organism>
<dbReference type="PANTHER" id="PTHR22916:SF3">
    <property type="entry name" value="UDP-GLCNAC:BETAGAL BETA-1,3-N-ACETYLGLUCOSAMINYLTRANSFERASE-LIKE PROTEIN 1"/>
    <property type="match status" value="1"/>
</dbReference>
<evidence type="ECO:0000259" key="1">
    <source>
        <dbReference type="Pfam" id="PF00535"/>
    </source>
</evidence>
<dbReference type="EC" id="2.4.-.-" evidence="2"/>
<accession>A0ABZ0IPB4</accession>